<reference evidence="7 8" key="1">
    <citation type="submission" date="2021-03" db="EMBL/GenBank/DDBJ databases">
        <title>Paenibacillus artemisicola MWE-103 whole genome sequence.</title>
        <authorList>
            <person name="Ham Y.J."/>
        </authorList>
    </citation>
    <scope>NUCLEOTIDE SEQUENCE [LARGE SCALE GENOMIC DNA]</scope>
    <source>
        <strain evidence="7 8">MWE-103</strain>
    </source>
</reference>
<dbReference type="Gene3D" id="1.50.10.20">
    <property type="match status" value="2"/>
</dbReference>
<dbReference type="PROSITE" id="PS01074">
    <property type="entry name" value="TERPENE_SYNTHASES"/>
    <property type="match status" value="1"/>
</dbReference>
<evidence type="ECO:0000256" key="1">
    <source>
        <dbReference type="ARBA" id="ARBA00004999"/>
    </source>
</evidence>
<dbReference type="RefSeq" id="WP_208849118.1">
    <property type="nucleotide sequence ID" value="NZ_JAGGDJ010000017.1"/>
</dbReference>
<keyword evidence="8" id="KW-1185">Reference proteome</keyword>
<dbReference type="SFLD" id="SFLDG01016">
    <property type="entry name" value="Prenyltransferase_Like_2"/>
    <property type="match status" value="1"/>
</dbReference>
<organism evidence="7 8">
    <name type="scientific">Paenibacillus artemisiicola</name>
    <dbReference type="NCBI Taxonomy" id="1172618"/>
    <lineage>
        <taxon>Bacteria</taxon>
        <taxon>Bacillati</taxon>
        <taxon>Bacillota</taxon>
        <taxon>Bacilli</taxon>
        <taxon>Bacillales</taxon>
        <taxon>Paenibacillaceae</taxon>
        <taxon>Paenibacillus</taxon>
    </lineage>
</organism>
<keyword evidence="4" id="KW-0413">Isomerase</keyword>
<evidence type="ECO:0000256" key="4">
    <source>
        <dbReference type="ARBA" id="ARBA00023235"/>
    </source>
</evidence>
<dbReference type="Pfam" id="PF13243">
    <property type="entry name" value="SQHop_cyclase_C"/>
    <property type="match status" value="1"/>
</dbReference>
<dbReference type="SUPFAM" id="SSF48239">
    <property type="entry name" value="Terpenoid cyclases/Protein prenyltransferases"/>
    <property type="match status" value="2"/>
</dbReference>
<dbReference type="InterPro" id="IPR032696">
    <property type="entry name" value="SQ_cyclase_C"/>
</dbReference>
<proteinExistence type="inferred from homology"/>
<evidence type="ECO:0000256" key="3">
    <source>
        <dbReference type="ARBA" id="ARBA00022737"/>
    </source>
</evidence>
<evidence type="ECO:0000256" key="2">
    <source>
        <dbReference type="ARBA" id="ARBA00009755"/>
    </source>
</evidence>
<comment type="caution">
    <text evidence="7">The sequence shown here is derived from an EMBL/GenBank/DDBJ whole genome shotgun (WGS) entry which is preliminary data.</text>
</comment>
<dbReference type="EMBL" id="JAGGDJ010000017">
    <property type="protein sequence ID" value="MBO7746333.1"/>
    <property type="molecule type" value="Genomic_DNA"/>
</dbReference>
<feature type="domain" description="Squalene cyclase N-terminal" evidence="6">
    <location>
        <begin position="10"/>
        <end position="294"/>
    </location>
</feature>
<accession>A0ABS3WDD6</accession>
<gene>
    <name evidence="7" type="ORF">I8J29_19155</name>
</gene>
<dbReference type="InterPro" id="IPR032697">
    <property type="entry name" value="SQ_cyclase_N"/>
</dbReference>
<keyword evidence="3" id="KW-0677">Repeat</keyword>
<evidence type="ECO:0000259" key="5">
    <source>
        <dbReference type="Pfam" id="PF13243"/>
    </source>
</evidence>
<comment type="similarity">
    <text evidence="2">Belongs to the terpene cyclase/mutase family.</text>
</comment>
<feature type="domain" description="Squalene cyclase C-terminal" evidence="5">
    <location>
        <begin position="311"/>
        <end position="626"/>
    </location>
</feature>
<dbReference type="InterPro" id="IPR008930">
    <property type="entry name" value="Terpenoid_cyclase/PrenylTrfase"/>
</dbReference>
<dbReference type="Pfam" id="PF13249">
    <property type="entry name" value="SQHop_cyclase_N"/>
    <property type="match status" value="1"/>
</dbReference>
<dbReference type="PANTHER" id="PTHR11764">
    <property type="entry name" value="TERPENE CYCLASE/MUTASE FAMILY MEMBER"/>
    <property type="match status" value="1"/>
</dbReference>
<sequence>MQQRLQAGIDALVARLLRGQAADGSWRLGFIEQGTSLDAATVLQLQNAGIARPKLVKALAERMIAKQSDDGAWRVYPDEKTGNASATAECYYALQYAGISPDEPFMRKARKAFADIGGLGRIESLLTKFQLALIGRYPWPRWFPVPIGILLLPASSPLHFFQFSGYARVHMAPMLILADRKPVDKQPHIRPLTPDTRSDAELKRLQRGWHAHFGAAVRGLSEDRRKGPWSPAAKIRELATDRAERFILERIEADGTLYSYSSATLLMLHALRTLGYSTSHPVVEKAVRGLESLTAPDIASASRRSMQITTSAVWDTALISHALQDAGVPAAHTAVEKAGDYLLARQHVKLGDWKRGVKRPAAGGWGFSDVNAINPDMDDTTAALRAVRGLPGHRGRAAADRGLLWLLAMQNSDGGWAAFERNVDHPLIRWVPLDGAEDAATDPSTPDLTGRTLEYLGRCAGLTTAHAYVRRGADWLYRRQEKDGSWYGRWGVCYIYGTWAALTGLTAVGEPGDHPRIRKAAEWLLGIQRADGGFGESCASDRVRRYTPLAHGTLSQTAWALDALTAAHAKPLPAMERACDYLLRRLQAGSGPETEYPTGGGLPGCLYARYDSYSLVWPLLALAHYRDKYGGAPAEPLE</sequence>
<name>A0ABS3WDD6_9BACL</name>
<dbReference type="Proteomes" id="UP000670947">
    <property type="component" value="Unassembled WGS sequence"/>
</dbReference>
<evidence type="ECO:0000259" key="6">
    <source>
        <dbReference type="Pfam" id="PF13249"/>
    </source>
</evidence>
<protein>
    <submittedName>
        <fullName evidence="7">Squalene--hopene cyclase</fullName>
    </submittedName>
</protein>
<dbReference type="NCBIfam" id="TIGR01787">
    <property type="entry name" value="squalene_cyclas"/>
    <property type="match status" value="1"/>
</dbReference>
<comment type="pathway">
    <text evidence="1">Secondary metabolite biosynthesis; hopanoid biosynthesis.</text>
</comment>
<dbReference type="InterPro" id="IPR018333">
    <property type="entry name" value="Squalene_cyclase"/>
</dbReference>
<dbReference type="PANTHER" id="PTHR11764:SF20">
    <property type="entry name" value="LANOSTEROL SYNTHASE"/>
    <property type="match status" value="1"/>
</dbReference>
<evidence type="ECO:0000313" key="7">
    <source>
        <dbReference type="EMBL" id="MBO7746333.1"/>
    </source>
</evidence>
<evidence type="ECO:0000313" key="8">
    <source>
        <dbReference type="Proteomes" id="UP000670947"/>
    </source>
</evidence>
<dbReference type="InterPro" id="IPR002365">
    <property type="entry name" value="Terpene_synthase_CS"/>
</dbReference>